<proteinExistence type="predicted"/>
<dbReference type="Proteomes" id="UP000720344">
    <property type="component" value="Unassembled WGS sequence"/>
</dbReference>
<comment type="caution">
    <text evidence="1">The sequence shown here is derived from an EMBL/GenBank/DDBJ whole genome shotgun (WGS) entry which is preliminary data.</text>
</comment>
<sequence>MNIREMIEAGSAKTGNQKALAQYLGLHEKALTEAKGGRRGLPIDACGKLAELIGADRWEVVSASELQTEKDPAKRAYFAPFVRGSAHAVSIALLAIVTICVTAPTETQAAQRFDQTRTVLTTNYAT</sequence>
<name>A0ABX0WCV4_9RHOO</name>
<accession>A0ABX0WCV4</accession>
<dbReference type="EMBL" id="JAATWB010000001">
    <property type="protein sequence ID" value="NJA87611.1"/>
    <property type="molecule type" value="Genomic_DNA"/>
</dbReference>
<dbReference type="RefSeq" id="WP_167680518.1">
    <property type="nucleotide sequence ID" value="NZ_JAATWB010000001.1"/>
</dbReference>
<gene>
    <name evidence="1" type="ORF">HCX48_00005</name>
</gene>
<keyword evidence="2" id="KW-1185">Reference proteome</keyword>
<evidence type="ECO:0000313" key="1">
    <source>
        <dbReference type="EMBL" id="NJA87611.1"/>
    </source>
</evidence>
<evidence type="ECO:0000313" key="2">
    <source>
        <dbReference type="Proteomes" id="UP000720344"/>
    </source>
</evidence>
<reference evidence="2" key="1">
    <citation type="submission" date="2020-03" db="EMBL/GenBank/DDBJ databases">
        <title>Whole-genome sequence of the purple nonsulfur bacterium Rhodocyclus tenuis DSM112.</title>
        <authorList>
            <person name="Kyndt J.A."/>
            <person name="Meyer T.E."/>
        </authorList>
    </citation>
    <scope>NUCLEOTIDE SEQUENCE [LARGE SCALE GENOMIC DNA]</scope>
    <source>
        <strain evidence="2">DSM 112</strain>
    </source>
</reference>
<organism evidence="1 2">
    <name type="scientific">Rhodocyclus gracilis</name>
    <dbReference type="NCBI Taxonomy" id="2929842"/>
    <lineage>
        <taxon>Bacteria</taxon>
        <taxon>Pseudomonadati</taxon>
        <taxon>Pseudomonadota</taxon>
        <taxon>Betaproteobacteria</taxon>
        <taxon>Rhodocyclales</taxon>
        <taxon>Rhodocyclaceae</taxon>
        <taxon>Rhodocyclus</taxon>
    </lineage>
</organism>
<protein>
    <submittedName>
        <fullName evidence="1">Uncharacterized protein</fullName>
    </submittedName>
</protein>